<name>A0A9P6I2M2_9PEZI</name>
<reference evidence="4" key="2">
    <citation type="submission" date="2020-11" db="EMBL/GenBank/DDBJ databases">
        <title>Whole genome sequencing of Colletotrichum sp.</title>
        <authorList>
            <person name="Li H."/>
        </authorList>
    </citation>
    <scope>NUCLEOTIDE SEQUENCE</scope>
    <source>
        <strain evidence="4">CkLH20</strain>
    </source>
</reference>
<dbReference type="AlphaFoldDB" id="A0A9P6I2M2"/>
<evidence type="ECO:0000313" key="4">
    <source>
        <dbReference type="EMBL" id="KAF9872871.1"/>
    </source>
</evidence>
<dbReference type="GeneID" id="62165523"/>
<dbReference type="EMBL" id="JAATWM020000035">
    <property type="protein sequence ID" value="KAF9872871.1"/>
    <property type="molecule type" value="Genomic_DNA"/>
</dbReference>
<comment type="caution">
    <text evidence="4">The sequence shown here is derived from an EMBL/GenBank/DDBJ whole genome shotgun (WGS) entry which is preliminary data.</text>
</comment>
<dbReference type="InterPro" id="IPR039367">
    <property type="entry name" value="Och1-like"/>
</dbReference>
<feature type="transmembrane region" description="Helical" evidence="3">
    <location>
        <begin position="388"/>
        <end position="408"/>
    </location>
</feature>
<dbReference type="PANTHER" id="PTHR31834">
    <property type="entry name" value="INITIATION-SPECIFIC ALPHA-1,6-MANNOSYLTRANSFERASE"/>
    <property type="match status" value="1"/>
</dbReference>
<evidence type="ECO:0000256" key="1">
    <source>
        <dbReference type="ARBA" id="ARBA00009003"/>
    </source>
</evidence>
<dbReference type="PANTHER" id="PTHR31834:SF1">
    <property type="entry name" value="INITIATION-SPECIFIC ALPHA-1,6-MANNOSYLTRANSFERASE"/>
    <property type="match status" value="1"/>
</dbReference>
<evidence type="ECO:0008006" key="6">
    <source>
        <dbReference type="Google" id="ProtNLM"/>
    </source>
</evidence>
<dbReference type="SUPFAM" id="SSF53448">
    <property type="entry name" value="Nucleotide-diphospho-sugar transferases"/>
    <property type="match status" value="1"/>
</dbReference>
<keyword evidence="3" id="KW-1133">Transmembrane helix</keyword>
<gene>
    <name evidence="4" type="ORF">CkaCkLH20_09734</name>
</gene>
<dbReference type="OrthoDB" id="409543at2759"/>
<sequence length="704" mass="78547">MAIAPYTCTDADMDGLSMASGEIQRVSPTTQDSSPSTEPDTTKVEKVEHTTPDFILSSQYDEAVIKTPPAVHETKPLNRLLVTFVYFESPTARVNLAYFVKHGLHDAADFIFVFNGETNATSFLPKKDNVRIVRRDNTCYDLGATGEVLRTNELWKKYDRFIMMNASLRGPFLPQWTGDCWSDLFLNKITDQVKLVGITANCIPRFHVQSMIWATDRVGVELLLDPSKIPGAAVADRYGNASDPIGLSACYNEYRKAIHSEIGSTAIITTAGYKVDVMMTSFYGVARGDPETYCPNVPRKNKDDTLRQGDYFGSTIHPFETVFIKTNRNIDPVGIENLSRWMAGGGYTSYGKYLDERRADGMFSSYHQKPSAAPRWAQPPNLKHPARFRYRTIFVALGLTWLCLFWLWGARRGLFRFGGRTGMPSASWRTNTSQLVPPRIWQIMLPKDAPRASEDAVIDPESLRNSASWIAANPGYSYTLVGEKAGMEFVREHFAAVPRIVEAYANMPNIGMKSDLLRYLLLGIEGGVYTDVDTVALRPIDDWIPAGLRERVRLVVGVEFDRREGGVWPDKTHWVQFCQWTIAAAPGHPVFRRMAARAVAALEGLEAAQGVPLGEVRLMTVDVANVTGVAAWTETVFGMLREYDETLRDVRMLSGMTEPRLVGDVLVLPIDGFGMGQPHSGSSNGRPPEAALMRHLFHGSWMTD</sequence>
<dbReference type="Pfam" id="PF04488">
    <property type="entry name" value="Gly_transf_sug"/>
    <property type="match status" value="1"/>
</dbReference>
<keyword evidence="3" id="KW-0472">Membrane</keyword>
<dbReference type="GO" id="GO:0000136">
    <property type="term" value="C:mannan polymerase complex"/>
    <property type="evidence" value="ECO:0007669"/>
    <property type="project" value="TreeGrafter"/>
</dbReference>
<accession>A0A9P6I2M2</accession>
<dbReference type="InterPro" id="IPR007577">
    <property type="entry name" value="GlycoTrfase_DXD_sugar-bd_CS"/>
</dbReference>
<dbReference type="RefSeq" id="XP_038742332.1">
    <property type="nucleotide sequence ID" value="XM_038892449.1"/>
</dbReference>
<dbReference type="Gene3D" id="3.90.550.20">
    <property type="match status" value="1"/>
</dbReference>
<dbReference type="InterPro" id="IPR029044">
    <property type="entry name" value="Nucleotide-diphossugar_trans"/>
</dbReference>
<feature type="region of interest" description="Disordered" evidence="2">
    <location>
        <begin position="25"/>
        <end position="45"/>
    </location>
</feature>
<feature type="compositionally biased region" description="Polar residues" evidence="2">
    <location>
        <begin position="26"/>
        <end position="39"/>
    </location>
</feature>
<comment type="similarity">
    <text evidence="1">Belongs to the glycosyltransferase 32 family.</text>
</comment>
<proteinExistence type="inferred from homology"/>
<evidence type="ECO:0000313" key="5">
    <source>
        <dbReference type="Proteomes" id="UP000781932"/>
    </source>
</evidence>
<reference evidence="4" key="1">
    <citation type="submission" date="2020-03" db="EMBL/GenBank/DDBJ databases">
        <authorList>
            <person name="He L."/>
        </authorList>
    </citation>
    <scope>NUCLEOTIDE SEQUENCE</scope>
    <source>
        <strain evidence="4">CkLH20</strain>
    </source>
</reference>
<keyword evidence="3" id="KW-0812">Transmembrane</keyword>
<dbReference type="GO" id="GO:0000009">
    <property type="term" value="F:alpha-1,6-mannosyltransferase activity"/>
    <property type="evidence" value="ECO:0007669"/>
    <property type="project" value="InterPro"/>
</dbReference>
<keyword evidence="5" id="KW-1185">Reference proteome</keyword>
<evidence type="ECO:0000256" key="3">
    <source>
        <dbReference type="SAM" id="Phobius"/>
    </source>
</evidence>
<organism evidence="4 5">
    <name type="scientific">Colletotrichum karsti</name>
    <dbReference type="NCBI Taxonomy" id="1095194"/>
    <lineage>
        <taxon>Eukaryota</taxon>
        <taxon>Fungi</taxon>
        <taxon>Dikarya</taxon>
        <taxon>Ascomycota</taxon>
        <taxon>Pezizomycotina</taxon>
        <taxon>Sordariomycetes</taxon>
        <taxon>Hypocreomycetidae</taxon>
        <taxon>Glomerellales</taxon>
        <taxon>Glomerellaceae</taxon>
        <taxon>Colletotrichum</taxon>
        <taxon>Colletotrichum boninense species complex</taxon>
    </lineage>
</organism>
<dbReference type="Proteomes" id="UP000781932">
    <property type="component" value="Unassembled WGS sequence"/>
</dbReference>
<protein>
    <recommendedName>
        <fullName evidence="6">Initiation-specific alpha-1,6-mannosyltransferase</fullName>
    </recommendedName>
</protein>
<evidence type="ECO:0000256" key="2">
    <source>
        <dbReference type="SAM" id="MobiDB-lite"/>
    </source>
</evidence>
<dbReference type="GO" id="GO:0006487">
    <property type="term" value="P:protein N-linked glycosylation"/>
    <property type="evidence" value="ECO:0007669"/>
    <property type="project" value="TreeGrafter"/>
</dbReference>